<dbReference type="OrthoDB" id="9797829at2"/>
<comment type="caution">
    <text evidence="4">The sequence shown here is derived from an EMBL/GenBank/DDBJ whole genome shotgun (WGS) entry which is preliminary data.</text>
</comment>
<protein>
    <submittedName>
        <fullName evidence="4">Glycosyltransferase</fullName>
    </submittedName>
</protein>
<dbReference type="Gene3D" id="3.40.50.2000">
    <property type="entry name" value="Glycogen Phosphorylase B"/>
    <property type="match status" value="2"/>
</dbReference>
<dbReference type="PANTHER" id="PTHR46401:SF2">
    <property type="entry name" value="GLYCOSYLTRANSFERASE WBBK-RELATED"/>
    <property type="match status" value="1"/>
</dbReference>
<reference evidence="4" key="2">
    <citation type="submission" date="2019-11" db="EMBL/GenBank/DDBJ databases">
        <title>Improved Assembly of Tolypothrix boutellei genome.</title>
        <authorList>
            <person name="Sarangi A.N."/>
            <person name="Mukherjee M."/>
            <person name="Ghosh S."/>
            <person name="Singh D."/>
            <person name="Das A."/>
            <person name="Kant S."/>
            <person name="Prusty A."/>
            <person name="Tripathy S."/>
        </authorList>
    </citation>
    <scope>NUCLEOTIDE SEQUENCE</scope>
    <source>
        <strain evidence="4">VB521301</strain>
    </source>
</reference>
<evidence type="ECO:0000259" key="3">
    <source>
        <dbReference type="Pfam" id="PF13439"/>
    </source>
</evidence>
<dbReference type="Pfam" id="PF00535">
    <property type="entry name" value="Glycos_transf_2"/>
    <property type="match status" value="1"/>
</dbReference>
<dbReference type="PANTHER" id="PTHR46401">
    <property type="entry name" value="GLYCOSYLTRANSFERASE WBBK-RELATED"/>
    <property type="match status" value="1"/>
</dbReference>
<name>A0A8S9T3R2_9CYAN</name>
<dbReference type="InterPro" id="IPR029044">
    <property type="entry name" value="Nucleotide-diphossugar_trans"/>
</dbReference>
<dbReference type="SUPFAM" id="SSF53756">
    <property type="entry name" value="UDP-Glycosyltransferase/glycogen phosphorylase"/>
    <property type="match status" value="1"/>
</dbReference>
<dbReference type="CDD" id="cd03809">
    <property type="entry name" value="GT4_MtfB-like"/>
    <property type="match status" value="1"/>
</dbReference>
<organism evidence="4 5">
    <name type="scientific">Tolypothrix bouteillei VB521301</name>
    <dbReference type="NCBI Taxonomy" id="1479485"/>
    <lineage>
        <taxon>Bacteria</taxon>
        <taxon>Bacillati</taxon>
        <taxon>Cyanobacteriota</taxon>
        <taxon>Cyanophyceae</taxon>
        <taxon>Nostocales</taxon>
        <taxon>Tolypothrichaceae</taxon>
        <taxon>Tolypothrix</taxon>
    </lineage>
</organism>
<feature type="domain" description="Glycosyltransferase subfamily 4-like N-terminal" evidence="3">
    <location>
        <begin position="382"/>
        <end position="530"/>
    </location>
</feature>
<feature type="domain" description="Glycosyltransferase 2-like" evidence="2">
    <location>
        <begin position="24"/>
        <end position="155"/>
    </location>
</feature>
<evidence type="ECO:0000256" key="1">
    <source>
        <dbReference type="ARBA" id="ARBA00022679"/>
    </source>
</evidence>
<reference evidence="4" key="1">
    <citation type="journal article" date="2015" name="Genome Announc.">
        <title>Draft Genome Sequence of Tolypothrix boutellei Strain VB521301.</title>
        <authorList>
            <person name="Chandrababunaidu M.M."/>
            <person name="Singh D."/>
            <person name="Sen D."/>
            <person name="Bhan S."/>
            <person name="Das S."/>
            <person name="Gupta A."/>
            <person name="Adhikary S.P."/>
            <person name="Tripathy S."/>
        </authorList>
    </citation>
    <scope>NUCLEOTIDE SEQUENCE</scope>
    <source>
        <strain evidence="4">VB521301</strain>
    </source>
</reference>
<dbReference type="AlphaFoldDB" id="A0A8S9T3R2"/>
<dbReference type="GO" id="GO:0016757">
    <property type="term" value="F:glycosyltransferase activity"/>
    <property type="evidence" value="ECO:0007669"/>
    <property type="project" value="TreeGrafter"/>
</dbReference>
<dbReference type="GO" id="GO:0009103">
    <property type="term" value="P:lipopolysaccharide biosynthetic process"/>
    <property type="evidence" value="ECO:0007669"/>
    <property type="project" value="TreeGrafter"/>
</dbReference>
<dbReference type="Pfam" id="PF13692">
    <property type="entry name" value="Glyco_trans_1_4"/>
    <property type="match status" value="1"/>
</dbReference>
<dbReference type="InterPro" id="IPR028098">
    <property type="entry name" value="Glyco_trans_4-like_N"/>
</dbReference>
<evidence type="ECO:0000313" key="5">
    <source>
        <dbReference type="Proteomes" id="UP000029738"/>
    </source>
</evidence>
<sequence length="863" mass="96152">MTLDRVFVPAINQVPEEVNRPFWSVMIPTYNCANFLVETLKSVLAQDPGSDIMQIEVVDDFSTKDDPEAVVRELGKGRVSFFRQPKNGGPIPNFNTCIQRAKGHWLHILHGDDMVLPGFYSTLQKSLEKEPTVGAAFCRHIFVDENGQWQWLSALERETPGILPNWIEKIAIGQRIETPSIVVKRQVYEKLGGFNLELFHTADWEMWKRIAVHYPVWFEPQPLAYYRRHSASHTSQLIKSGSNVANARRAIEITELYLPQEYATQLSNRSRINYAFAALNTAKRMLAVGDMDAAIAQLWEGISCSDAPEVIDSLIDFVKLNDSEEVLGHLSNYAAQKPETSTSQSALTKLYQALEEEPVSLRTAIPTILVDGVVFQIIEKAGIARVWTSLLEEWANNEFGKHIILLDRAGTAPSISGIRYIKAPAYGYGTTDNDREMLQQVCEQVGADLFISTYYTTPLSTPSVFLAHDMIPELMGWNLSHPMWREKHYGIRHASAFIAVSENTARDLCKVFPKVSLQSVTIANNGVDRQLFCPAIQENIQKFKTKYGITKPYFILVGPADGYKNSLLFFKAFSQLASQNGFEIVCTGRGSLLESEFRAYTSGSLVHILQLDDRELAAAYSGAVALVYPSKYEGFGLPILEAMSCGCPVITCPNASIPEVTGEAALYVSDFNVEELADALCEIQKPSVRKLLIAAGLEQARQFSWSKMAKTVSSALIHATLLPLKLKENNFIIFPDWSQPEELLGEDLQTTLRAIAFLPNSQSITLLIDTSNIAYENAELFLSSVTMNLLMEEDLDVSQGLDISLVEELGSIQWEALLSRIQGRIILEHEDAEAIAAVKAENLLAFDINSLTGINEDALAVLF</sequence>
<dbReference type="InterPro" id="IPR001173">
    <property type="entry name" value="Glyco_trans_2-like"/>
</dbReference>
<dbReference type="Proteomes" id="UP000029738">
    <property type="component" value="Unassembled WGS sequence"/>
</dbReference>
<keyword evidence="1" id="KW-0808">Transferase</keyword>
<dbReference type="Gene3D" id="3.90.550.10">
    <property type="entry name" value="Spore Coat Polysaccharide Biosynthesis Protein SpsA, Chain A"/>
    <property type="match status" value="1"/>
</dbReference>
<dbReference type="EMBL" id="JHEG04000001">
    <property type="protein sequence ID" value="KAF3886314.1"/>
    <property type="molecule type" value="Genomic_DNA"/>
</dbReference>
<evidence type="ECO:0000259" key="2">
    <source>
        <dbReference type="Pfam" id="PF00535"/>
    </source>
</evidence>
<dbReference type="RefSeq" id="WP_050045745.1">
    <property type="nucleotide sequence ID" value="NZ_JHEG04000001.1"/>
</dbReference>
<evidence type="ECO:0000313" key="4">
    <source>
        <dbReference type="EMBL" id="KAF3886314.1"/>
    </source>
</evidence>
<proteinExistence type="predicted"/>
<dbReference type="SUPFAM" id="SSF53448">
    <property type="entry name" value="Nucleotide-diphospho-sugar transferases"/>
    <property type="match status" value="1"/>
</dbReference>
<keyword evidence="5" id="KW-1185">Reference proteome</keyword>
<gene>
    <name evidence="4" type="ORF">DA73_0400013135</name>
</gene>
<accession>A0A8S9T3R2</accession>
<dbReference type="Pfam" id="PF13439">
    <property type="entry name" value="Glyco_transf_4"/>
    <property type="match status" value="1"/>
</dbReference>